<keyword evidence="6" id="KW-1185">Reference proteome</keyword>
<dbReference type="Proteomes" id="UP000555448">
    <property type="component" value="Unassembled WGS sequence"/>
</dbReference>
<comment type="caution">
    <text evidence="5">The sequence shown here is derived from an EMBL/GenBank/DDBJ whole genome shotgun (WGS) entry which is preliminary data.</text>
</comment>
<evidence type="ECO:0000256" key="2">
    <source>
        <dbReference type="ARBA" id="ARBA00023125"/>
    </source>
</evidence>
<dbReference type="RefSeq" id="WP_184243055.1">
    <property type="nucleotide sequence ID" value="NZ_JACHLR010000003.1"/>
</dbReference>
<sequence>MIRSSRPAVDPRIAPAYGVTRDGQPLSYNRAPSPDLSAWVARLSVAKLHLQPGHTLACGLFADTAGIRIQLAGAFELATLDGVQDHTRGALFCGPHSRLMPVRVRGDFISIGLSLRPSACTALMGPVLPQYVDRVVPTRKWSPEYLLSLFDPAGSPEGWLTSLEDAVRRAIVEHKDAGPEPITARFEEIAFTDPAMSVAQAARELEVDRRRLERLVLRDFGMPPKQVLKRARALDMASHLRGVADGDEGEALALRYYDESHLIREFVELFGMSPRQFTALPQPLLTLTLEARQARRLEMMNRLAPGDKRPWE</sequence>
<accession>A0A7W7K922</accession>
<organism evidence="5 6">
    <name type="scientific">Novosphingobium chloroacetimidivorans</name>
    <dbReference type="NCBI Taxonomy" id="1428314"/>
    <lineage>
        <taxon>Bacteria</taxon>
        <taxon>Pseudomonadati</taxon>
        <taxon>Pseudomonadota</taxon>
        <taxon>Alphaproteobacteria</taxon>
        <taxon>Sphingomonadales</taxon>
        <taxon>Sphingomonadaceae</taxon>
        <taxon>Novosphingobium</taxon>
    </lineage>
</organism>
<evidence type="ECO:0000313" key="6">
    <source>
        <dbReference type="Proteomes" id="UP000555448"/>
    </source>
</evidence>
<keyword evidence="3" id="KW-0804">Transcription</keyword>
<keyword evidence="1" id="KW-0805">Transcription regulation</keyword>
<dbReference type="AlphaFoldDB" id="A0A7W7K922"/>
<gene>
    <name evidence="5" type="ORF">HNO88_001114</name>
</gene>
<dbReference type="Pfam" id="PF12833">
    <property type="entry name" value="HTH_18"/>
    <property type="match status" value="1"/>
</dbReference>
<evidence type="ECO:0000313" key="5">
    <source>
        <dbReference type="EMBL" id="MBB4857803.1"/>
    </source>
</evidence>
<protein>
    <submittedName>
        <fullName evidence="5">AraC-like DNA-binding protein</fullName>
    </submittedName>
</protein>
<name>A0A7W7K922_9SPHN</name>
<dbReference type="GO" id="GO:0003700">
    <property type="term" value="F:DNA-binding transcription factor activity"/>
    <property type="evidence" value="ECO:0007669"/>
    <property type="project" value="InterPro"/>
</dbReference>
<dbReference type="InterPro" id="IPR050204">
    <property type="entry name" value="AraC_XylS_family_regulators"/>
</dbReference>
<evidence type="ECO:0000256" key="1">
    <source>
        <dbReference type="ARBA" id="ARBA00023015"/>
    </source>
</evidence>
<evidence type="ECO:0000256" key="3">
    <source>
        <dbReference type="ARBA" id="ARBA00023163"/>
    </source>
</evidence>
<feature type="domain" description="HTH araC/xylS-type" evidence="4">
    <location>
        <begin position="180"/>
        <end position="280"/>
    </location>
</feature>
<dbReference type="GO" id="GO:0043565">
    <property type="term" value="F:sequence-specific DNA binding"/>
    <property type="evidence" value="ECO:0007669"/>
    <property type="project" value="InterPro"/>
</dbReference>
<keyword evidence="2 5" id="KW-0238">DNA-binding</keyword>
<evidence type="ECO:0000259" key="4">
    <source>
        <dbReference type="PROSITE" id="PS01124"/>
    </source>
</evidence>
<reference evidence="5 6" key="1">
    <citation type="submission" date="2020-08" db="EMBL/GenBank/DDBJ databases">
        <title>Functional genomics of gut bacteria from endangered species of beetles.</title>
        <authorList>
            <person name="Carlos-Shanley C."/>
        </authorList>
    </citation>
    <scope>NUCLEOTIDE SEQUENCE [LARGE SCALE GENOMIC DNA]</scope>
    <source>
        <strain evidence="5 6">S00245</strain>
    </source>
</reference>
<dbReference type="EMBL" id="JACHLR010000003">
    <property type="protein sequence ID" value="MBB4857803.1"/>
    <property type="molecule type" value="Genomic_DNA"/>
</dbReference>
<dbReference type="PANTHER" id="PTHR46796">
    <property type="entry name" value="HTH-TYPE TRANSCRIPTIONAL ACTIVATOR RHAS-RELATED"/>
    <property type="match status" value="1"/>
</dbReference>
<dbReference type="SMART" id="SM00342">
    <property type="entry name" value="HTH_ARAC"/>
    <property type="match status" value="1"/>
</dbReference>
<proteinExistence type="predicted"/>
<dbReference type="Gene3D" id="1.10.10.60">
    <property type="entry name" value="Homeodomain-like"/>
    <property type="match status" value="1"/>
</dbReference>
<dbReference type="InterPro" id="IPR018060">
    <property type="entry name" value="HTH_AraC"/>
</dbReference>
<dbReference type="PROSITE" id="PS01124">
    <property type="entry name" value="HTH_ARAC_FAMILY_2"/>
    <property type="match status" value="1"/>
</dbReference>